<feature type="compositionally biased region" description="Basic and acidic residues" evidence="1">
    <location>
        <begin position="220"/>
        <end position="229"/>
    </location>
</feature>
<dbReference type="GO" id="GO:0070202">
    <property type="term" value="P:regulation of establishment of protein localization to chromosome"/>
    <property type="evidence" value="ECO:0007669"/>
    <property type="project" value="TreeGrafter"/>
</dbReference>
<dbReference type="GO" id="GO:0000724">
    <property type="term" value="P:double-strand break repair via homologous recombination"/>
    <property type="evidence" value="ECO:0007669"/>
    <property type="project" value="TreeGrafter"/>
</dbReference>
<reference evidence="3" key="1">
    <citation type="submission" date="2023-11" db="EMBL/GenBank/DDBJ databases">
        <title>Genome assemblies of two species of porcelain crab, Petrolisthes cinctipes and Petrolisthes manimaculis (Anomura: Porcellanidae).</title>
        <authorList>
            <person name="Angst P."/>
        </authorList>
    </citation>
    <scope>NUCLEOTIDE SEQUENCE</scope>
    <source>
        <strain evidence="3">PB745_02</strain>
        <tissue evidence="3">Gill</tissue>
    </source>
</reference>
<evidence type="ECO:0000256" key="1">
    <source>
        <dbReference type="SAM" id="MobiDB-lite"/>
    </source>
</evidence>
<protein>
    <recommendedName>
        <fullName evidence="2">DUF4503 domain-containing protein</fullName>
    </recommendedName>
</protein>
<dbReference type="GO" id="GO:0005654">
    <property type="term" value="C:nucleoplasm"/>
    <property type="evidence" value="ECO:0007669"/>
    <property type="project" value="TreeGrafter"/>
</dbReference>
<dbReference type="EMBL" id="JAWZYT010005903">
    <property type="protein sequence ID" value="KAK4289321.1"/>
    <property type="molecule type" value="Genomic_DNA"/>
</dbReference>
<organism evidence="3 4">
    <name type="scientific">Petrolisthes manimaculis</name>
    <dbReference type="NCBI Taxonomy" id="1843537"/>
    <lineage>
        <taxon>Eukaryota</taxon>
        <taxon>Metazoa</taxon>
        <taxon>Ecdysozoa</taxon>
        <taxon>Arthropoda</taxon>
        <taxon>Crustacea</taxon>
        <taxon>Multicrustacea</taxon>
        <taxon>Malacostraca</taxon>
        <taxon>Eumalacostraca</taxon>
        <taxon>Eucarida</taxon>
        <taxon>Decapoda</taxon>
        <taxon>Pleocyemata</taxon>
        <taxon>Anomura</taxon>
        <taxon>Galatheoidea</taxon>
        <taxon>Porcellanidae</taxon>
        <taxon>Petrolisthes</taxon>
    </lineage>
</organism>
<dbReference type="InterPro" id="IPR028032">
    <property type="entry name" value="DUF4503"/>
</dbReference>
<feature type="compositionally biased region" description="Polar residues" evidence="1">
    <location>
        <begin position="580"/>
        <end position="592"/>
    </location>
</feature>
<evidence type="ECO:0000313" key="4">
    <source>
        <dbReference type="Proteomes" id="UP001292094"/>
    </source>
</evidence>
<feature type="domain" description="DUF4503" evidence="2">
    <location>
        <begin position="1127"/>
        <end position="1309"/>
    </location>
</feature>
<feature type="compositionally biased region" description="Acidic residues" evidence="1">
    <location>
        <begin position="38"/>
        <end position="49"/>
    </location>
</feature>
<feature type="compositionally biased region" description="Basic and acidic residues" evidence="1">
    <location>
        <begin position="109"/>
        <end position="123"/>
    </location>
</feature>
<feature type="region of interest" description="Disordered" evidence="1">
    <location>
        <begin position="437"/>
        <end position="461"/>
    </location>
</feature>
<name>A0AAE1NIF7_9EUCA</name>
<dbReference type="InterPro" id="IPR053054">
    <property type="entry name" value="DNA_repair-scaffolding"/>
</dbReference>
<dbReference type="GO" id="GO:0000228">
    <property type="term" value="C:nuclear chromosome"/>
    <property type="evidence" value="ECO:0007669"/>
    <property type="project" value="TreeGrafter"/>
</dbReference>
<dbReference type="PANTHER" id="PTHR34347:SF1">
    <property type="entry name" value="DNA REPAIR-SCAFFOLDING PROTEIN"/>
    <property type="match status" value="1"/>
</dbReference>
<dbReference type="Pfam" id="PF14951">
    <property type="entry name" value="DUF4503"/>
    <property type="match status" value="1"/>
</dbReference>
<dbReference type="PANTHER" id="PTHR34347">
    <property type="entry name" value="DNA REPAIR-SCAFFOLDING PROTEIN SPIDR"/>
    <property type="match status" value="1"/>
</dbReference>
<gene>
    <name evidence="3" type="ORF">Pmani_037705</name>
</gene>
<feature type="compositionally biased region" description="Polar residues" evidence="1">
    <location>
        <begin position="446"/>
        <end position="461"/>
    </location>
</feature>
<feature type="region of interest" description="Disordered" evidence="1">
    <location>
        <begin position="484"/>
        <end position="512"/>
    </location>
</feature>
<proteinExistence type="predicted"/>
<sequence length="1464" mass="162707">MKVKRKRGWDASLSNWCDPDLSLVELIPPSCTDTVTEDIAIEWSSSDDENEKHKDTQKPTGQITVPVKKLSPFVRKNKDVQESTTTVSPPRCDTSTVSKVQNSSTKNQRANEKDTNNFHEKSHQAQKVTPNEQAGDIVPVQNGIVVDPLLTINYVCDYDDDLHISQVSSSQVCGTTDQSTKSSSTVNIIECNTGNDTTNTEVTQPLSPVLGSQRIFRKSAKTENKEYKNNEMPGKLKGKDENTTPSASKVTNISDNLVRSTNKKRRVSSNTLHFSLQAEQCNIPVICNQGQESPGDFLKSPFSRVQSKNETETIETIHSFDDTVPVYDKCEQEIHCCKNQLQSSVSNDKPYNMKTYNAEKPQQEKEVTQMKCDAKVIIQSQFSAVRDSLLHENDITEKVVDDIIDNPMSPATTPVHHQGNDSQEDYYIDVAVTPPRNLQDDCMVPSQDSNYPSISSESLPSQATINEEVNENLKSGFMWARNLQQQTTPQKPSERDSEYAVESAKKKPKKDGEAARLRRLLVSWQSSINTWAHQISLLTLHSNTSPASSTISEMINKKSLLPIPLNNSFARIKAEKANDKNQTSPISINNPLNRIKQERISDRNPLSPMCHNIPQSRIKQEELVIESGTRVRRSPAVRNLQDLLIESPVSSPGVSSLNHIQIPMSKKYIKLQVMRVGSQLPSNSALCEVVSSSEEALQKSIKAENVTQTTEKDVSRQKRKYLVFFALQEHKIAGPLQVDDTAKVYSPWQTLDLPAHDVPVLFTSYFTLTKAPQKYKEHQRRRTIHDDHTKTLRHTVLCTWTCKCSSDENMLPSMCEARYSATTQGGPSHGHRDPLMTVPSTFTTITDTPEDPQPQAGSHTWTVMEGIERCGGASDVPVSLTTRVHRSISHRASVGEIENWELVCQDATGVFCTIKVPNRPLAKQLSDVLEGQGCTHTLTHLTILNRLTNTQNPGLFSLIASLHSSYQEAVSGDPSLRPLLRPPQTSCYCFTVTLGSTFLLPCQEEVVIPLFLPSWSLQQAFQVRRDGQRGQLSLHILYIVDSFLYVMDHTNTNHHEEASNTHASNQEDNSVITNTEGEVDSHESKDSVAGNKRSSLASSTNESSAVRRLIVTNRSSLPEWIPEQGTVMQRAVLKDAVVWRGNVIIDEYTCIHKEEEESVKEQLSLGTLVKVLSSLSSFTQQHDLAIVSGTIMKIDADSAYTWPTCPKCGSDKVNEVVCGGAGKEGGQRRSQSTVGVDCSVCGVRASTPTQGYSMEVWIGCRPHIENADVKVKLYQRTIEKLLNTCSTASDEGYDVESLVGLSVGPLYHHFYVLHSLTPCPNPVYTPSPPVPTLVHSHTPTLCTLPHPLTPSTGPCICNGLVFIPGQSYIQLPPSGSSFIVHKWSARRFSHAIGQIALKYCDITALMHRNKKQQNSAMLPHDIKGVTLTTIAMKMTPTVQDPLRSACPWYSRASYLRLMHNCDVV</sequence>
<feature type="compositionally biased region" description="Polar residues" evidence="1">
    <location>
        <begin position="82"/>
        <end position="108"/>
    </location>
</feature>
<accession>A0AAE1NIF7</accession>
<feature type="region of interest" description="Disordered" evidence="1">
    <location>
        <begin position="219"/>
        <end position="251"/>
    </location>
</feature>
<keyword evidence="4" id="KW-1185">Reference proteome</keyword>
<feature type="region of interest" description="Disordered" evidence="1">
    <location>
        <begin position="1076"/>
        <end position="1100"/>
    </location>
</feature>
<feature type="region of interest" description="Disordered" evidence="1">
    <location>
        <begin position="38"/>
        <end position="134"/>
    </location>
</feature>
<evidence type="ECO:0000259" key="2">
    <source>
        <dbReference type="Pfam" id="PF14951"/>
    </source>
</evidence>
<comment type="caution">
    <text evidence="3">The sequence shown here is derived from an EMBL/GenBank/DDBJ whole genome shotgun (WGS) entry which is preliminary data.</text>
</comment>
<evidence type="ECO:0000313" key="3">
    <source>
        <dbReference type="EMBL" id="KAK4289321.1"/>
    </source>
</evidence>
<dbReference type="Proteomes" id="UP001292094">
    <property type="component" value="Unassembled WGS sequence"/>
</dbReference>
<feature type="region of interest" description="Disordered" evidence="1">
    <location>
        <begin position="576"/>
        <end position="613"/>
    </location>
</feature>